<feature type="transmembrane region" description="Helical" evidence="1">
    <location>
        <begin position="367"/>
        <end position="387"/>
    </location>
</feature>
<feature type="domain" description="Acyltransferase 3" evidence="2">
    <location>
        <begin position="29"/>
        <end position="347"/>
    </location>
</feature>
<name>A0A160TIQ8_9ZZZZ</name>
<feature type="transmembrane region" description="Helical" evidence="1">
    <location>
        <begin position="120"/>
        <end position="140"/>
    </location>
</feature>
<dbReference type="PANTHER" id="PTHR23028:SF53">
    <property type="entry name" value="ACYL_TRANSF_3 DOMAIN-CONTAINING PROTEIN"/>
    <property type="match status" value="1"/>
</dbReference>
<dbReference type="GO" id="GO:0009103">
    <property type="term" value="P:lipopolysaccharide biosynthetic process"/>
    <property type="evidence" value="ECO:0007669"/>
    <property type="project" value="TreeGrafter"/>
</dbReference>
<dbReference type="Pfam" id="PF19040">
    <property type="entry name" value="SGNH"/>
    <property type="match status" value="1"/>
</dbReference>
<dbReference type="Pfam" id="PF01757">
    <property type="entry name" value="Acyl_transf_3"/>
    <property type="match status" value="1"/>
</dbReference>
<dbReference type="InterPro" id="IPR050879">
    <property type="entry name" value="Acyltransferase_3"/>
</dbReference>
<dbReference type="InterPro" id="IPR043968">
    <property type="entry name" value="SGNH"/>
</dbReference>
<keyword evidence="1" id="KW-1133">Transmembrane helix</keyword>
<dbReference type="InterPro" id="IPR002656">
    <property type="entry name" value="Acyl_transf_3_dom"/>
</dbReference>
<dbReference type="EMBL" id="CZQE01000194">
    <property type="protein sequence ID" value="CUS44920.1"/>
    <property type="molecule type" value="Genomic_DNA"/>
</dbReference>
<accession>A0A160TIQ8</accession>
<feature type="transmembrane region" description="Helical" evidence="1">
    <location>
        <begin position="293"/>
        <end position="310"/>
    </location>
</feature>
<gene>
    <name evidence="4" type="ORF">MGWOODY_Smn1820</name>
</gene>
<dbReference type="AlphaFoldDB" id="A0A160TIQ8"/>
<dbReference type="GO" id="GO:0016747">
    <property type="term" value="F:acyltransferase activity, transferring groups other than amino-acyl groups"/>
    <property type="evidence" value="ECO:0007669"/>
    <property type="project" value="InterPro"/>
</dbReference>
<reference evidence="4" key="1">
    <citation type="submission" date="2015-10" db="EMBL/GenBank/DDBJ databases">
        <authorList>
            <person name="Gilbert D.G."/>
        </authorList>
    </citation>
    <scope>NUCLEOTIDE SEQUENCE</scope>
</reference>
<dbReference type="GO" id="GO:0016020">
    <property type="term" value="C:membrane"/>
    <property type="evidence" value="ECO:0007669"/>
    <property type="project" value="TreeGrafter"/>
</dbReference>
<protein>
    <submittedName>
        <fullName evidence="4">O-antigen acetylase</fullName>
    </submittedName>
</protein>
<organism evidence="4">
    <name type="scientific">hydrothermal vent metagenome</name>
    <dbReference type="NCBI Taxonomy" id="652676"/>
    <lineage>
        <taxon>unclassified sequences</taxon>
        <taxon>metagenomes</taxon>
        <taxon>ecological metagenomes</taxon>
    </lineage>
</organism>
<feature type="transmembrane region" description="Helical" evidence="1">
    <location>
        <begin position="95"/>
        <end position="114"/>
    </location>
</feature>
<feature type="transmembrane region" description="Helical" evidence="1">
    <location>
        <begin position="330"/>
        <end position="347"/>
    </location>
</feature>
<sequence>MPCWRIEGRGQLTGTGEQGGISATAYRREIDGLRAIAVLAVVLFHARIRGFPGGFVGVDIFLVISGYLITQLILRESDAGHFTLIGFYERRVRRIMPALLAMLAASGIAAWILLPADFRTFGQSLAAIALFGSNLLFWGWEGYFSLTGEATPLLHTWSLAVEEQFYILFPALLLLVRHKARTTRTALIAAGLVSFGYGVWALQNDPGGAFYSPLSRAWEFMVGALLATDILPPPRRRWPGDAVALIGLAAIGHAIWTLSERSAFPGVNALEPVLGTAAILYGTQARGSRVGQVLGATPLVAIGLISYSLYLWHWPLLVFGNYYLLGPYRFVRLGVVLLAFPIAWLSWRYIERPFRKPRLLLSRRTLFLGAAAASGALALYGGGLYLANGLPGRFDPAVQHLNERGPEPDYGCAGQPVATIRTATRCRIGAATARPSFVLWGDSHAAVYMPALDMLAHRHHVSGYDLTSLGCPPLLPIRAHGERADQWMFLAKRKQECVARNAAVMRFLAEERPRVVLLAAHWSVYGGGKHADPEPPGGDRRAFEAGVKQLHALGIAVQIVQDVPDAPFAEPRRLAKAQLLGVMHRIEPARADYLRRDTTFRAITSDLERQDLVSVIEPADRLCGPLTCKITDAGYPLYFDGNHLSARGARFVAPVFEPMFATLPGPPRP</sequence>
<feature type="transmembrane region" description="Helical" evidence="1">
    <location>
        <begin position="54"/>
        <end position="74"/>
    </location>
</feature>
<dbReference type="PANTHER" id="PTHR23028">
    <property type="entry name" value="ACETYLTRANSFERASE"/>
    <property type="match status" value="1"/>
</dbReference>
<evidence type="ECO:0000256" key="1">
    <source>
        <dbReference type="SAM" id="Phobius"/>
    </source>
</evidence>
<proteinExistence type="predicted"/>
<evidence type="ECO:0000313" key="4">
    <source>
        <dbReference type="EMBL" id="CUS44920.1"/>
    </source>
</evidence>
<keyword evidence="1" id="KW-0812">Transmembrane</keyword>
<evidence type="ECO:0000259" key="2">
    <source>
        <dbReference type="Pfam" id="PF01757"/>
    </source>
</evidence>
<keyword evidence="1" id="KW-0472">Membrane</keyword>
<feature type="domain" description="SGNH" evidence="3">
    <location>
        <begin position="424"/>
        <end position="658"/>
    </location>
</feature>
<evidence type="ECO:0000259" key="3">
    <source>
        <dbReference type="Pfam" id="PF19040"/>
    </source>
</evidence>